<feature type="transmembrane region" description="Helical" evidence="1">
    <location>
        <begin position="36"/>
        <end position="58"/>
    </location>
</feature>
<keyword evidence="1" id="KW-1133">Transmembrane helix</keyword>
<keyword evidence="1" id="KW-0472">Membrane</keyword>
<reference evidence="2 3" key="1">
    <citation type="submission" date="2023-01" db="EMBL/GenBank/DDBJ databases">
        <title>Analysis of 21 Apiospora genomes using comparative genomics revels a genus with tremendous synthesis potential of carbohydrate active enzymes and secondary metabolites.</title>
        <authorList>
            <person name="Sorensen T."/>
        </authorList>
    </citation>
    <scope>NUCLEOTIDE SEQUENCE [LARGE SCALE GENOMIC DNA]</scope>
    <source>
        <strain evidence="2 3">CBS 83171</strain>
    </source>
</reference>
<dbReference type="Pfam" id="PF11374">
    <property type="entry name" value="DUF3176"/>
    <property type="match status" value="1"/>
</dbReference>
<evidence type="ECO:0000313" key="2">
    <source>
        <dbReference type="EMBL" id="KAK8077293.1"/>
    </source>
</evidence>
<name>A0ABR1W1E8_9PEZI</name>
<comment type="caution">
    <text evidence="2">The sequence shown here is derived from an EMBL/GenBank/DDBJ whole genome shotgun (WGS) entry which is preliminary data.</text>
</comment>
<dbReference type="PANTHER" id="PTHR35394:SF5">
    <property type="entry name" value="DUF3176 DOMAIN-CONTAINING PROTEIN"/>
    <property type="match status" value="1"/>
</dbReference>
<dbReference type="Proteomes" id="UP001446871">
    <property type="component" value="Unassembled WGS sequence"/>
</dbReference>
<keyword evidence="3" id="KW-1185">Reference proteome</keyword>
<protein>
    <submittedName>
        <fullName evidence="2">Uncharacterized protein</fullName>
    </submittedName>
</protein>
<evidence type="ECO:0000256" key="1">
    <source>
        <dbReference type="SAM" id="Phobius"/>
    </source>
</evidence>
<organism evidence="2 3">
    <name type="scientific">Apiospora saccharicola</name>
    <dbReference type="NCBI Taxonomy" id="335842"/>
    <lineage>
        <taxon>Eukaryota</taxon>
        <taxon>Fungi</taxon>
        <taxon>Dikarya</taxon>
        <taxon>Ascomycota</taxon>
        <taxon>Pezizomycotina</taxon>
        <taxon>Sordariomycetes</taxon>
        <taxon>Xylariomycetidae</taxon>
        <taxon>Amphisphaeriales</taxon>
        <taxon>Apiosporaceae</taxon>
        <taxon>Apiospora</taxon>
    </lineage>
</organism>
<keyword evidence="1" id="KW-0812">Transmembrane</keyword>
<sequence length="547" mass="60399">MEPLIEERPDTKIAASSTKISNGTRNCFKVHSKTDWFLEIGNALLSLMCLLGMVILLARIQGRPLSSWPLEVSPNAVLSILSTASNACLVQPVSECISQLKWLHLLQSTKPDRLTDLQKYDDASRGPMGSSKFFYKRPTSSLLPYLGCLMTLAAIALDPFTQQILRFDSRLAEVDGAHSRLKISQIYDFGATGAPDMGGSAFQSPRDIPMRSAVNLALYNEPRLPDLVCPGSVCEYPPFASIGITANCQDVTISTRENCTHDKQTGVEIFIFTTPAGLELYGKTTFSAHWGFTHTRVNTSLDSTAGDWSPMNDGLLRFGVIRFAPNFASSTTWKDGLKVHECAYALSAFAYSGWSITNGTISQGLMKAYPLNFTGPGYLVGYTVLDPAFPHNHTFSVNFMDMNNMRQILEDALAPAPSDSVRLNVPLYDSADIPATMANISKSMSYRMLSGPNATVTNVPVLKEQIVITVRWVWISLPAALLVAMCLFLLVIIYQTHRAEHLIWKSSLTPLLLSQESYPMSRAGQKPLWTRSYLKMRTAVITNHLTD</sequence>
<gene>
    <name evidence="2" type="ORF">PG996_003463</name>
</gene>
<evidence type="ECO:0000313" key="3">
    <source>
        <dbReference type="Proteomes" id="UP001446871"/>
    </source>
</evidence>
<feature type="transmembrane region" description="Helical" evidence="1">
    <location>
        <begin position="142"/>
        <end position="160"/>
    </location>
</feature>
<dbReference type="EMBL" id="JAQQWM010000002">
    <property type="protein sequence ID" value="KAK8077293.1"/>
    <property type="molecule type" value="Genomic_DNA"/>
</dbReference>
<proteinExistence type="predicted"/>
<accession>A0ABR1W1E8</accession>
<dbReference type="PANTHER" id="PTHR35394">
    <property type="entry name" value="DUF3176 DOMAIN-CONTAINING PROTEIN"/>
    <property type="match status" value="1"/>
</dbReference>
<feature type="transmembrane region" description="Helical" evidence="1">
    <location>
        <begin position="472"/>
        <end position="494"/>
    </location>
</feature>
<dbReference type="InterPro" id="IPR021514">
    <property type="entry name" value="DUF3176"/>
</dbReference>